<evidence type="ECO:0000313" key="1">
    <source>
        <dbReference type="Ensembl" id="ENSCMIP00000002395.1"/>
    </source>
</evidence>
<dbReference type="InParanoid" id="A0A4W3GI85"/>
<keyword evidence="2" id="KW-1185">Reference proteome</keyword>
<sequence length="145" mass="16106">MLPLEEILKCSTFTRSLTFSFLSASKMVSKRVIISLLVVCAVAMLAERTEGFLSFLSPFDLQKIIAKNRIRMEKNMAENLQRRSEENGSPEGLGRDETAEEIVCVPLEVGVKMNAKQLLKYENLVGEILSEGTNGKTGFISFLGI</sequence>
<evidence type="ECO:0000313" key="2">
    <source>
        <dbReference type="Proteomes" id="UP000314986"/>
    </source>
</evidence>
<reference evidence="1" key="5">
    <citation type="submission" date="2025-09" db="UniProtKB">
        <authorList>
            <consortium name="Ensembl"/>
        </authorList>
    </citation>
    <scope>IDENTIFICATION</scope>
</reference>
<dbReference type="PANTHER" id="PTHR14156">
    <property type="entry name" value="MOTILIN"/>
    <property type="match status" value="1"/>
</dbReference>
<name>A0A4W3GI85_CALMI</name>
<dbReference type="STRING" id="7868.ENSCMIP00000002395"/>
<evidence type="ECO:0008006" key="3">
    <source>
        <dbReference type="Google" id="ProtNLM"/>
    </source>
</evidence>
<dbReference type="AlphaFoldDB" id="A0A4W3GI85"/>
<reference evidence="1" key="4">
    <citation type="submission" date="2025-08" db="UniProtKB">
        <authorList>
            <consortium name="Ensembl"/>
        </authorList>
    </citation>
    <scope>IDENTIFICATION</scope>
</reference>
<accession>A0A4W3GI85</accession>
<dbReference type="Ensembl" id="ENSCMIT00000002481.1">
    <property type="protein sequence ID" value="ENSCMIP00000002395.1"/>
    <property type="gene ID" value="ENSCMIG00000001419.1"/>
</dbReference>
<proteinExistence type="predicted"/>
<protein>
    <recommendedName>
        <fullName evidence="3">Motilin-associated peptide</fullName>
    </recommendedName>
</protein>
<reference evidence="2" key="1">
    <citation type="journal article" date="2006" name="Science">
        <title>Ancient noncoding elements conserved in the human genome.</title>
        <authorList>
            <person name="Venkatesh B."/>
            <person name="Kirkness E.F."/>
            <person name="Loh Y.H."/>
            <person name="Halpern A.L."/>
            <person name="Lee A.P."/>
            <person name="Johnson J."/>
            <person name="Dandona N."/>
            <person name="Viswanathan L.D."/>
            <person name="Tay A."/>
            <person name="Venter J.C."/>
            <person name="Strausberg R.L."/>
            <person name="Brenner S."/>
        </authorList>
    </citation>
    <scope>NUCLEOTIDE SEQUENCE [LARGE SCALE GENOMIC DNA]</scope>
</reference>
<organism evidence="1 2">
    <name type="scientific">Callorhinchus milii</name>
    <name type="common">Ghost shark</name>
    <dbReference type="NCBI Taxonomy" id="7868"/>
    <lineage>
        <taxon>Eukaryota</taxon>
        <taxon>Metazoa</taxon>
        <taxon>Chordata</taxon>
        <taxon>Craniata</taxon>
        <taxon>Vertebrata</taxon>
        <taxon>Chondrichthyes</taxon>
        <taxon>Holocephali</taxon>
        <taxon>Chimaeriformes</taxon>
        <taxon>Callorhinchidae</taxon>
        <taxon>Callorhinchus</taxon>
    </lineage>
</organism>
<gene>
    <name evidence="1" type="primary">LOC103179119</name>
</gene>
<reference evidence="2" key="2">
    <citation type="journal article" date="2007" name="PLoS Biol.">
        <title>Survey sequencing and comparative analysis of the elephant shark (Callorhinchus milii) genome.</title>
        <authorList>
            <person name="Venkatesh B."/>
            <person name="Kirkness E.F."/>
            <person name="Loh Y.H."/>
            <person name="Halpern A.L."/>
            <person name="Lee A.P."/>
            <person name="Johnson J."/>
            <person name="Dandona N."/>
            <person name="Viswanathan L.D."/>
            <person name="Tay A."/>
            <person name="Venter J.C."/>
            <person name="Strausberg R.L."/>
            <person name="Brenner S."/>
        </authorList>
    </citation>
    <scope>NUCLEOTIDE SEQUENCE [LARGE SCALE GENOMIC DNA]</scope>
</reference>
<dbReference type="OMA" id="VPIFTHS"/>
<reference evidence="2" key="3">
    <citation type="journal article" date="2014" name="Nature">
        <title>Elephant shark genome provides unique insights into gnathostome evolution.</title>
        <authorList>
            <consortium name="International Elephant Shark Genome Sequencing Consortium"/>
            <person name="Venkatesh B."/>
            <person name="Lee A.P."/>
            <person name="Ravi V."/>
            <person name="Maurya A.K."/>
            <person name="Lian M.M."/>
            <person name="Swann J.B."/>
            <person name="Ohta Y."/>
            <person name="Flajnik M.F."/>
            <person name="Sutoh Y."/>
            <person name="Kasahara M."/>
            <person name="Hoon S."/>
            <person name="Gangu V."/>
            <person name="Roy S.W."/>
            <person name="Irimia M."/>
            <person name="Korzh V."/>
            <person name="Kondrychyn I."/>
            <person name="Lim Z.W."/>
            <person name="Tay B.H."/>
            <person name="Tohari S."/>
            <person name="Kong K.W."/>
            <person name="Ho S."/>
            <person name="Lorente-Galdos B."/>
            <person name="Quilez J."/>
            <person name="Marques-Bonet T."/>
            <person name="Raney B.J."/>
            <person name="Ingham P.W."/>
            <person name="Tay A."/>
            <person name="Hillier L.W."/>
            <person name="Minx P."/>
            <person name="Boehm T."/>
            <person name="Wilson R.K."/>
            <person name="Brenner S."/>
            <person name="Warren W.C."/>
        </authorList>
    </citation>
    <scope>NUCLEOTIDE SEQUENCE [LARGE SCALE GENOMIC DNA]</scope>
</reference>
<dbReference type="InterPro" id="IPR015662">
    <property type="entry name" value="Promotilin"/>
</dbReference>
<dbReference type="Proteomes" id="UP000314986">
    <property type="component" value="Unassembled WGS sequence"/>
</dbReference>
<dbReference type="PANTHER" id="PTHR14156:SF0">
    <property type="entry name" value="PROMOTILIN"/>
    <property type="match status" value="1"/>
</dbReference>